<dbReference type="Pfam" id="PF00651">
    <property type="entry name" value="BTB"/>
    <property type="match status" value="1"/>
</dbReference>
<dbReference type="CDD" id="cd18186">
    <property type="entry name" value="BTB_POZ_ZBTB_KLHL-like"/>
    <property type="match status" value="1"/>
</dbReference>
<dbReference type="OrthoDB" id="6359816at2759"/>
<dbReference type="Proteomes" id="UP000002499">
    <property type="component" value="Unassembled WGS sequence"/>
</dbReference>
<proteinExistence type="predicted"/>
<dbReference type="InterPro" id="IPR000210">
    <property type="entry name" value="BTB/POZ_dom"/>
</dbReference>
<dbReference type="KEGG" id="maw:19252093"/>
<keyword evidence="3" id="KW-1185">Reference proteome</keyword>
<sequence>MVEEDPIYKTLRAISKARKEGKFSDLLLVCRDVKIPVHKIIVCPQSPVIDKACNGPFKVRQVRLSSSLLFSQENQEQETGVYEFKDSSIDIVRQMVEYMYTGKYSPTSHSSSDELCDNTSPITFHVRMFELSKKYMIDGLQTFATCEFMEAVQQEESLCKFLRSIPEIYSLLRTPSNHLREFRVWHVRSLMAAADFDAAAKQVLDEVTENVPQFAKELLNSFIESPLMGYCHLCGEQDPVPVSPSHCRCKKCGSRGARLLR</sequence>
<reference evidence="2 3" key="1">
    <citation type="journal article" date="2011" name="PLoS Genet.">
        <title>Genome sequencing and comparative transcriptomics of the model entomopathogenic fungi Metarhizium anisopliae and M. acridum.</title>
        <authorList>
            <person name="Gao Q."/>
            <person name="Jin K."/>
            <person name="Ying S.H."/>
            <person name="Zhang Y."/>
            <person name="Xiao G."/>
            <person name="Shang Y."/>
            <person name="Duan Z."/>
            <person name="Hu X."/>
            <person name="Xie X.Q."/>
            <person name="Zhou G."/>
            <person name="Peng G."/>
            <person name="Luo Z."/>
            <person name="Huang W."/>
            <person name="Wang B."/>
            <person name="Fang W."/>
            <person name="Wang S."/>
            <person name="Zhong Y."/>
            <person name="Ma L.J."/>
            <person name="St Leger R.J."/>
            <person name="Zhao G.P."/>
            <person name="Pei Y."/>
            <person name="Feng M.G."/>
            <person name="Xia Y."/>
            <person name="Wang C."/>
        </authorList>
    </citation>
    <scope>NUCLEOTIDE SEQUENCE [LARGE SCALE GENOMIC DNA]</scope>
    <source>
        <strain evidence="2 3">CQMa 102</strain>
    </source>
</reference>
<dbReference type="PANTHER" id="PTHR47843:SF5">
    <property type="entry name" value="BTB_POZ DOMAIN PROTEIN"/>
    <property type="match status" value="1"/>
</dbReference>
<accession>E9ED34</accession>
<dbReference type="Gene3D" id="3.30.710.10">
    <property type="entry name" value="Potassium Channel Kv1.1, Chain A"/>
    <property type="match status" value="1"/>
</dbReference>
<dbReference type="OMA" id="ACAGQFK"/>
<dbReference type="EMBL" id="GL698554">
    <property type="protein sequence ID" value="EFY86190.1"/>
    <property type="molecule type" value="Genomic_DNA"/>
</dbReference>
<dbReference type="AlphaFoldDB" id="E9ED34"/>
<dbReference type="PROSITE" id="PS50097">
    <property type="entry name" value="BTB"/>
    <property type="match status" value="1"/>
</dbReference>
<dbReference type="InterPro" id="IPR011333">
    <property type="entry name" value="SKP1/BTB/POZ_sf"/>
</dbReference>
<dbReference type="SUPFAM" id="SSF54695">
    <property type="entry name" value="POZ domain"/>
    <property type="match status" value="1"/>
</dbReference>
<feature type="domain" description="BTB" evidence="1">
    <location>
        <begin position="24"/>
        <end position="108"/>
    </location>
</feature>
<name>E9ED34_METAQ</name>
<evidence type="ECO:0000259" key="1">
    <source>
        <dbReference type="PROSITE" id="PS50097"/>
    </source>
</evidence>
<dbReference type="InParanoid" id="E9ED34"/>
<dbReference type="GeneID" id="19252093"/>
<gene>
    <name evidence="2" type="ORF">MAC_07782</name>
</gene>
<organism evidence="3">
    <name type="scientific">Metarhizium acridum (strain CQMa 102)</name>
    <dbReference type="NCBI Taxonomy" id="655827"/>
    <lineage>
        <taxon>Eukaryota</taxon>
        <taxon>Fungi</taxon>
        <taxon>Dikarya</taxon>
        <taxon>Ascomycota</taxon>
        <taxon>Pezizomycotina</taxon>
        <taxon>Sordariomycetes</taxon>
        <taxon>Hypocreomycetidae</taxon>
        <taxon>Hypocreales</taxon>
        <taxon>Clavicipitaceae</taxon>
        <taxon>Metarhizium</taxon>
    </lineage>
</organism>
<dbReference type="eggNOG" id="ENOG502SQVI">
    <property type="taxonomic scope" value="Eukaryota"/>
</dbReference>
<dbReference type="PANTHER" id="PTHR47843">
    <property type="entry name" value="BTB DOMAIN-CONTAINING PROTEIN-RELATED"/>
    <property type="match status" value="1"/>
</dbReference>
<evidence type="ECO:0000313" key="3">
    <source>
        <dbReference type="Proteomes" id="UP000002499"/>
    </source>
</evidence>
<dbReference type="STRING" id="655827.E9ED34"/>
<evidence type="ECO:0000313" key="2">
    <source>
        <dbReference type="EMBL" id="EFY86190.1"/>
    </source>
</evidence>
<protein>
    <submittedName>
        <fullName evidence="2">BTB/POZ domain protein</fullName>
    </submittedName>
</protein>
<dbReference type="HOGENOM" id="CLU_057752_6_1_1"/>